<name>A0A0L0CDY8_LUCCU</name>
<feature type="compositionally biased region" description="Acidic residues" evidence="1">
    <location>
        <begin position="83"/>
        <end position="96"/>
    </location>
</feature>
<feature type="region of interest" description="Disordered" evidence="1">
    <location>
        <begin position="74"/>
        <end position="99"/>
    </location>
</feature>
<organism evidence="2 3">
    <name type="scientific">Lucilia cuprina</name>
    <name type="common">Green bottle fly</name>
    <name type="synonym">Australian sheep blowfly</name>
    <dbReference type="NCBI Taxonomy" id="7375"/>
    <lineage>
        <taxon>Eukaryota</taxon>
        <taxon>Metazoa</taxon>
        <taxon>Ecdysozoa</taxon>
        <taxon>Arthropoda</taxon>
        <taxon>Hexapoda</taxon>
        <taxon>Insecta</taxon>
        <taxon>Pterygota</taxon>
        <taxon>Neoptera</taxon>
        <taxon>Endopterygota</taxon>
        <taxon>Diptera</taxon>
        <taxon>Brachycera</taxon>
        <taxon>Muscomorpha</taxon>
        <taxon>Oestroidea</taxon>
        <taxon>Calliphoridae</taxon>
        <taxon>Luciliinae</taxon>
        <taxon>Lucilia</taxon>
    </lineage>
</organism>
<dbReference type="Proteomes" id="UP000037069">
    <property type="component" value="Unassembled WGS sequence"/>
</dbReference>
<evidence type="ECO:0000313" key="2">
    <source>
        <dbReference type="EMBL" id="KNC30417.1"/>
    </source>
</evidence>
<gene>
    <name evidence="2" type="ORF">FF38_00815</name>
</gene>
<protein>
    <submittedName>
        <fullName evidence="2">Uncharacterized protein</fullName>
    </submittedName>
</protein>
<accession>A0A0L0CDY8</accession>
<reference evidence="2 3" key="1">
    <citation type="journal article" date="2015" name="Nat. Commun.">
        <title>Lucilia cuprina genome unlocks parasitic fly biology to underpin future interventions.</title>
        <authorList>
            <person name="Anstead C.A."/>
            <person name="Korhonen P.K."/>
            <person name="Young N.D."/>
            <person name="Hall R.S."/>
            <person name="Jex A.R."/>
            <person name="Murali S.C."/>
            <person name="Hughes D.S."/>
            <person name="Lee S.F."/>
            <person name="Perry T."/>
            <person name="Stroehlein A.J."/>
            <person name="Ansell B.R."/>
            <person name="Breugelmans B."/>
            <person name="Hofmann A."/>
            <person name="Qu J."/>
            <person name="Dugan S."/>
            <person name="Lee S.L."/>
            <person name="Chao H."/>
            <person name="Dinh H."/>
            <person name="Han Y."/>
            <person name="Doddapaneni H.V."/>
            <person name="Worley K.C."/>
            <person name="Muzny D.M."/>
            <person name="Ioannidis P."/>
            <person name="Waterhouse R.M."/>
            <person name="Zdobnov E.M."/>
            <person name="James P.J."/>
            <person name="Bagnall N.H."/>
            <person name="Kotze A.C."/>
            <person name="Gibbs R.A."/>
            <person name="Richards S."/>
            <person name="Batterham P."/>
            <person name="Gasser R.B."/>
        </authorList>
    </citation>
    <scope>NUCLEOTIDE SEQUENCE [LARGE SCALE GENOMIC DNA]</scope>
    <source>
        <strain evidence="2 3">LS</strain>
        <tissue evidence="2">Full body</tissue>
    </source>
</reference>
<evidence type="ECO:0000256" key="1">
    <source>
        <dbReference type="SAM" id="MobiDB-lite"/>
    </source>
</evidence>
<sequence>MDIEKPTCSKRKPIEDTAKNKYKIWKTDPSSMVPGRTRDRWCRNYKTVSSEINKVEDTIENVYEESTSITPENTHIILNNPSDEYESDENEYESDGNDYGSDEVYIGSSDSEHSILSDEECSDHDINHKHDEEGIDISGMCDKNYLYESCRITVNEAVVNTLDMFMKHKFSKSALKDQLKLINRMLPNGHKMPNTLYQFFKYIEDRAPPCTTIKHFFCKNCHINLPKGECVCKYCKDTNNSYFYEIDIIEQLIRLFEVDRIGDKLMNTSSNGSSISDICDGSEYRRVNNNRKKYDLTLVIYTDGISLIKSSMKHHSCWNLVRQEDETTNEPIPDAIL</sequence>
<dbReference type="AlphaFoldDB" id="A0A0L0CDY8"/>
<comment type="caution">
    <text evidence="2">The sequence shown here is derived from an EMBL/GenBank/DDBJ whole genome shotgun (WGS) entry which is preliminary data.</text>
</comment>
<keyword evidence="3" id="KW-1185">Reference proteome</keyword>
<dbReference type="EMBL" id="JRES01000529">
    <property type="protein sequence ID" value="KNC30417.1"/>
    <property type="molecule type" value="Genomic_DNA"/>
</dbReference>
<evidence type="ECO:0000313" key="3">
    <source>
        <dbReference type="Proteomes" id="UP000037069"/>
    </source>
</evidence>
<proteinExistence type="predicted"/>